<dbReference type="InterPro" id="IPR000315">
    <property type="entry name" value="Znf_B-box"/>
</dbReference>
<dbReference type="SMART" id="SM00449">
    <property type="entry name" value="SPRY"/>
    <property type="match status" value="1"/>
</dbReference>
<keyword evidence="5" id="KW-0175">Coiled coil</keyword>
<dbReference type="InterPro" id="IPR003877">
    <property type="entry name" value="SPRY_dom"/>
</dbReference>
<dbReference type="InterPro" id="IPR013083">
    <property type="entry name" value="Znf_RING/FYVE/PHD"/>
</dbReference>
<dbReference type="PROSITE" id="PS50188">
    <property type="entry name" value="B302_SPRY"/>
    <property type="match status" value="1"/>
</dbReference>
<reference evidence="9" key="2">
    <citation type="submission" date="2025-09" db="UniProtKB">
        <authorList>
            <consortium name="Ensembl"/>
        </authorList>
    </citation>
    <scope>IDENTIFICATION</scope>
</reference>
<dbReference type="Pfam" id="PF00622">
    <property type="entry name" value="SPRY"/>
    <property type="match status" value="1"/>
</dbReference>
<dbReference type="InterPro" id="IPR050143">
    <property type="entry name" value="TRIM/RBCC"/>
</dbReference>
<feature type="domain" description="B30.2/SPRY" evidence="8">
    <location>
        <begin position="276"/>
        <end position="474"/>
    </location>
</feature>
<evidence type="ECO:0000313" key="10">
    <source>
        <dbReference type="Proteomes" id="UP000694523"/>
    </source>
</evidence>
<dbReference type="InterPro" id="IPR003879">
    <property type="entry name" value="Butyrophylin_SPRY"/>
</dbReference>
<dbReference type="Proteomes" id="UP000694523">
    <property type="component" value="Unplaced"/>
</dbReference>
<dbReference type="SMART" id="SM00336">
    <property type="entry name" value="BBOX"/>
    <property type="match status" value="1"/>
</dbReference>
<feature type="domain" description="RING-type" evidence="6">
    <location>
        <begin position="19"/>
        <end position="57"/>
    </location>
</feature>
<dbReference type="SMART" id="SM00504">
    <property type="entry name" value="Ubox"/>
    <property type="match status" value="1"/>
</dbReference>
<keyword evidence="10" id="KW-1185">Reference proteome</keyword>
<dbReference type="InterPro" id="IPR001841">
    <property type="entry name" value="Znf_RING"/>
</dbReference>
<dbReference type="SUPFAM" id="SSF57850">
    <property type="entry name" value="RING/U-box"/>
    <property type="match status" value="1"/>
</dbReference>
<dbReference type="Gene3D" id="2.60.120.920">
    <property type="match status" value="1"/>
</dbReference>
<dbReference type="Gene3D" id="3.30.40.10">
    <property type="entry name" value="Zinc/RING finger domain, C3HC4 (zinc finger)"/>
    <property type="match status" value="1"/>
</dbReference>
<dbReference type="AlphaFoldDB" id="A0A8C6T8C1"/>
<dbReference type="Pfam" id="PF13765">
    <property type="entry name" value="PRY"/>
    <property type="match status" value="1"/>
</dbReference>
<evidence type="ECO:0000259" key="8">
    <source>
        <dbReference type="PROSITE" id="PS50188"/>
    </source>
</evidence>
<dbReference type="SUPFAM" id="SSF49899">
    <property type="entry name" value="Concanavalin A-like lectins/glucanases"/>
    <property type="match status" value="1"/>
</dbReference>
<keyword evidence="3" id="KW-0862">Zinc</keyword>
<evidence type="ECO:0000256" key="5">
    <source>
        <dbReference type="SAM" id="Coils"/>
    </source>
</evidence>
<evidence type="ECO:0000313" key="9">
    <source>
        <dbReference type="Ensembl" id="ENSNMLP00000017759.1"/>
    </source>
</evidence>
<dbReference type="InterPro" id="IPR013320">
    <property type="entry name" value="ConA-like_dom_sf"/>
</dbReference>
<dbReference type="Pfam" id="PF00643">
    <property type="entry name" value="zf-B_box"/>
    <property type="match status" value="1"/>
</dbReference>
<dbReference type="Pfam" id="PF13923">
    <property type="entry name" value="zf-C3HC4_2"/>
    <property type="match status" value="1"/>
</dbReference>
<feature type="domain" description="B box-type" evidence="7">
    <location>
        <begin position="90"/>
        <end position="129"/>
    </location>
</feature>
<dbReference type="SUPFAM" id="SSF57845">
    <property type="entry name" value="B-box zinc-binding domain"/>
    <property type="match status" value="1"/>
</dbReference>
<dbReference type="Gene3D" id="3.30.160.60">
    <property type="entry name" value="Classic Zinc Finger"/>
    <property type="match status" value="1"/>
</dbReference>
<evidence type="ECO:0000259" key="7">
    <source>
        <dbReference type="PROSITE" id="PS50119"/>
    </source>
</evidence>
<evidence type="ECO:0000256" key="4">
    <source>
        <dbReference type="PROSITE-ProRule" id="PRU00024"/>
    </source>
</evidence>
<dbReference type="Ensembl" id="ENSNMLT00000019970.1">
    <property type="protein sequence ID" value="ENSNMLP00000017759.1"/>
    <property type="gene ID" value="ENSNMLG00000011721.1"/>
</dbReference>
<dbReference type="SMART" id="SM00589">
    <property type="entry name" value="PRY"/>
    <property type="match status" value="1"/>
</dbReference>
<dbReference type="PROSITE" id="PS50089">
    <property type="entry name" value="ZF_RING_2"/>
    <property type="match status" value="1"/>
</dbReference>
<dbReference type="CDD" id="cd12893">
    <property type="entry name" value="SPRY_PRY_TRIM35"/>
    <property type="match status" value="1"/>
</dbReference>
<sequence>MDVDMHDEASEALRQDLTCPVCQNIFSDPVLLPCTHSFCRDCWHRSWQGNRSCPICRQAFTEDQAIANRDLKNACETFERQTNWRETPKPNEFYCNLHHRPLELYCEKDEEPVCVDCAKMHSTHRLLSLKDGVPLCKKELQLKLDIFEKKVDLYRKMKHKLSKAVEYVKQQAGDADKQIKQEFERLHNFLHAEENMRIEALTREEKEKIANLQGRISKTEDHLKRLREHVDTLKKEMGNEDLPLLMNFQKLKRNAEWTKTDPKVYHNDLLDMSKHVGNLGFNIWKKMKERIKYYPVVLDPNSASPWLSLSPDLTSIRESPERLSVPDNSDRFDPCVFVLGAEGYTSGKHKWEVTVDDNPKWILGVCKESVARKKKFTVSTSRGVWAIGLSKGVYTALEPERQELAVSPRPEKIRIKLSINEDKHEVSFWDAKIAKFLFAFTFNMEEDDKEKIYPIFGPGLHSTPMVLVPGKIAVYTS</sequence>
<organism evidence="9 10">
    <name type="scientific">Neogobius melanostomus</name>
    <name type="common">round goby</name>
    <dbReference type="NCBI Taxonomy" id="47308"/>
    <lineage>
        <taxon>Eukaryota</taxon>
        <taxon>Metazoa</taxon>
        <taxon>Chordata</taxon>
        <taxon>Craniata</taxon>
        <taxon>Vertebrata</taxon>
        <taxon>Euteleostomi</taxon>
        <taxon>Actinopterygii</taxon>
        <taxon>Neopterygii</taxon>
        <taxon>Teleostei</taxon>
        <taxon>Neoteleostei</taxon>
        <taxon>Acanthomorphata</taxon>
        <taxon>Gobiaria</taxon>
        <taxon>Gobiiformes</taxon>
        <taxon>Gobioidei</taxon>
        <taxon>Gobiidae</taxon>
        <taxon>Benthophilinae</taxon>
        <taxon>Neogobiini</taxon>
        <taxon>Neogobius</taxon>
    </lineage>
</organism>
<accession>A0A8C6T8C1</accession>
<dbReference type="InterPro" id="IPR043136">
    <property type="entry name" value="B30.2/SPRY_sf"/>
</dbReference>
<evidence type="ECO:0000256" key="2">
    <source>
        <dbReference type="ARBA" id="ARBA00022771"/>
    </source>
</evidence>
<dbReference type="InterPro" id="IPR001870">
    <property type="entry name" value="B30.2/SPRY"/>
</dbReference>
<dbReference type="GO" id="GO:0016567">
    <property type="term" value="P:protein ubiquitination"/>
    <property type="evidence" value="ECO:0007669"/>
    <property type="project" value="InterPro"/>
</dbReference>
<name>A0A8C6T8C1_9GOBI</name>
<feature type="coiled-coil region" evidence="5">
    <location>
        <begin position="209"/>
        <end position="236"/>
    </location>
</feature>
<protein>
    <submittedName>
        <fullName evidence="9">Tripartite motif containing 35-28</fullName>
    </submittedName>
</protein>
<keyword evidence="1" id="KW-0479">Metal-binding</keyword>
<evidence type="ECO:0000259" key="6">
    <source>
        <dbReference type="PROSITE" id="PS50089"/>
    </source>
</evidence>
<dbReference type="SMART" id="SM00184">
    <property type="entry name" value="RING"/>
    <property type="match status" value="1"/>
</dbReference>
<dbReference type="InterPro" id="IPR006574">
    <property type="entry name" value="PRY"/>
</dbReference>
<dbReference type="GO" id="GO:0004842">
    <property type="term" value="F:ubiquitin-protein transferase activity"/>
    <property type="evidence" value="ECO:0007669"/>
    <property type="project" value="InterPro"/>
</dbReference>
<reference evidence="9" key="1">
    <citation type="submission" date="2025-08" db="UniProtKB">
        <authorList>
            <consortium name="Ensembl"/>
        </authorList>
    </citation>
    <scope>IDENTIFICATION</scope>
</reference>
<dbReference type="PRINTS" id="PR01407">
    <property type="entry name" value="BUTYPHLNCDUF"/>
</dbReference>
<proteinExistence type="predicted"/>
<dbReference type="InterPro" id="IPR003613">
    <property type="entry name" value="Ubox_domain"/>
</dbReference>
<evidence type="ECO:0000256" key="3">
    <source>
        <dbReference type="ARBA" id="ARBA00022833"/>
    </source>
</evidence>
<dbReference type="PANTHER" id="PTHR24103">
    <property type="entry name" value="E3 UBIQUITIN-PROTEIN LIGASE TRIM"/>
    <property type="match status" value="1"/>
</dbReference>
<keyword evidence="2 4" id="KW-0863">Zinc-finger</keyword>
<dbReference type="PROSITE" id="PS50119">
    <property type="entry name" value="ZF_BBOX"/>
    <property type="match status" value="1"/>
</dbReference>
<dbReference type="GO" id="GO:0008270">
    <property type="term" value="F:zinc ion binding"/>
    <property type="evidence" value="ECO:0007669"/>
    <property type="project" value="UniProtKB-KW"/>
</dbReference>
<evidence type="ECO:0000256" key="1">
    <source>
        <dbReference type="ARBA" id="ARBA00022723"/>
    </source>
</evidence>